<sequence>MGLGIGVVGIFLSIYFYLRGKQIKQTAWVIISNTLVEDYSSTLTGLSVIYKKREVQNLTISKLAFWNKGSVTIDGKDLKTVNPLKIGPTGETQILDLAVVKTNNESSNFSIKKMGNSRLICFDYLNPNDGAVFQIIHTGISSKDVEISGKIRGCTNIKHVRKVSNPSLISIIYNLAVVSLGIVVLISAISQRKFGEIILPITIIVLYSLLFILDIGNRVPKGLESLLDYSTLLYKKRRIT</sequence>
<keyword evidence="1" id="KW-1133">Transmembrane helix</keyword>
<keyword evidence="1" id="KW-0472">Membrane</keyword>
<evidence type="ECO:0000256" key="1">
    <source>
        <dbReference type="SAM" id="Phobius"/>
    </source>
</evidence>
<comment type="caution">
    <text evidence="2">The sequence shown here is derived from an EMBL/GenBank/DDBJ whole genome shotgun (WGS) entry which is preliminary data.</text>
</comment>
<evidence type="ECO:0000313" key="3">
    <source>
        <dbReference type="Proteomes" id="UP000178313"/>
    </source>
</evidence>
<organism evidence="2 3">
    <name type="scientific">Candidatus Woesebacteria bacterium RIFCSPHIGHO2_12_FULL_46_16</name>
    <dbReference type="NCBI Taxonomy" id="1802513"/>
    <lineage>
        <taxon>Bacteria</taxon>
        <taxon>Candidatus Woeseibacteriota</taxon>
    </lineage>
</organism>
<reference evidence="2 3" key="1">
    <citation type="journal article" date="2016" name="Nat. Commun.">
        <title>Thousands of microbial genomes shed light on interconnected biogeochemical processes in an aquifer system.</title>
        <authorList>
            <person name="Anantharaman K."/>
            <person name="Brown C.T."/>
            <person name="Hug L.A."/>
            <person name="Sharon I."/>
            <person name="Castelle C.J."/>
            <person name="Probst A.J."/>
            <person name="Thomas B.C."/>
            <person name="Singh A."/>
            <person name="Wilkins M.J."/>
            <person name="Karaoz U."/>
            <person name="Brodie E.L."/>
            <person name="Williams K.H."/>
            <person name="Hubbard S.S."/>
            <person name="Banfield J.F."/>
        </authorList>
    </citation>
    <scope>NUCLEOTIDE SEQUENCE [LARGE SCALE GENOMIC DNA]</scope>
</reference>
<dbReference type="EMBL" id="MGGZ01000047">
    <property type="protein sequence ID" value="OGM55763.1"/>
    <property type="molecule type" value="Genomic_DNA"/>
</dbReference>
<feature type="transmembrane region" description="Helical" evidence="1">
    <location>
        <begin position="197"/>
        <end position="216"/>
    </location>
</feature>
<protein>
    <submittedName>
        <fullName evidence="2">Uncharacterized protein</fullName>
    </submittedName>
</protein>
<feature type="transmembrane region" description="Helical" evidence="1">
    <location>
        <begin position="171"/>
        <end position="191"/>
    </location>
</feature>
<evidence type="ECO:0000313" key="2">
    <source>
        <dbReference type="EMBL" id="OGM55763.1"/>
    </source>
</evidence>
<proteinExistence type="predicted"/>
<keyword evidence="1" id="KW-0812">Transmembrane</keyword>
<dbReference type="AlphaFoldDB" id="A0A1F8AVH7"/>
<dbReference type="Proteomes" id="UP000178313">
    <property type="component" value="Unassembled WGS sequence"/>
</dbReference>
<accession>A0A1F8AVH7</accession>
<gene>
    <name evidence="2" type="ORF">A3E46_02470</name>
</gene>
<name>A0A1F8AVH7_9BACT</name>